<dbReference type="SUPFAM" id="SSF50494">
    <property type="entry name" value="Trypsin-like serine proteases"/>
    <property type="match status" value="1"/>
</dbReference>
<accession>A0ABR2JLM4</accession>
<evidence type="ECO:0000313" key="10">
    <source>
        <dbReference type="Proteomes" id="UP001390339"/>
    </source>
</evidence>
<feature type="compositionally biased region" description="Basic residues" evidence="8">
    <location>
        <begin position="605"/>
        <end position="624"/>
    </location>
</feature>
<name>A0ABR2JLM4_9PEZI</name>
<feature type="compositionally biased region" description="Basic residues" evidence="8">
    <location>
        <begin position="393"/>
        <end position="402"/>
    </location>
</feature>
<evidence type="ECO:0000256" key="8">
    <source>
        <dbReference type="SAM" id="MobiDB-lite"/>
    </source>
</evidence>
<evidence type="ECO:0000256" key="4">
    <source>
        <dbReference type="ARBA" id="ARBA00022729"/>
    </source>
</evidence>
<dbReference type="EC" id="3.4.21.-" evidence="7"/>
<proteinExistence type="inferred from homology"/>
<evidence type="ECO:0000256" key="6">
    <source>
        <dbReference type="ARBA" id="ARBA00022825"/>
    </source>
</evidence>
<comment type="similarity">
    <text evidence="1">Belongs to the peptidase S1 family.</text>
</comment>
<evidence type="ECO:0000256" key="7">
    <source>
        <dbReference type="RuleBase" id="RU004296"/>
    </source>
</evidence>
<keyword evidence="6 7" id="KW-0720">Serine protease</keyword>
<protein>
    <recommendedName>
        <fullName evidence="7">Serine protease</fullName>
        <ecNumber evidence="7">3.4.21.-</ecNumber>
    </recommendedName>
</protein>
<dbReference type="Gene3D" id="2.40.10.10">
    <property type="entry name" value="Trypsin-like serine proteases"/>
    <property type="match status" value="2"/>
</dbReference>
<dbReference type="Pfam" id="PF13365">
    <property type="entry name" value="Trypsin_2"/>
    <property type="match status" value="1"/>
</dbReference>
<gene>
    <name evidence="9" type="ORF">PGQ11_001088</name>
</gene>
<feature type="compositionally biased region" description="Polar residues" evidence="8">
    <location>
        <begin position="339"/>
        <end position="362"/>
    </location>
</feature>
<reference evidence="9 10" key="1">
    <citation type="journal article" date="2024" name="IMA Fungus">
        <title>Apiospora arundinis, a panoply of carbohydrate-active enzymes and secondary metabolites.</title>
        <authorList>
            <person name="Sorensen T."/>
            <person name="Petersen C."/>
            <person name="Muurmann A.T."/>
            <person name="Christiansen J.V."/>
            <person name="Brundto M.L."/>
            <person name="Overgaard C.K."/>
            <person name="Boysen A.T."/>
            <person name="Wollenberg R.D."/>
            <person name="Larsen T.O."/>
            <person name="Sorensen J.L."/>
            <person name="Nielsen K.L."/>
            <person name="Sondergaard T.E."/>
        </authorList>
    </citation>
    <scope>NUCLEOTIDE SEQUENCE [LARGE SCALE GENOMIC DNA]</scope>
    <source>
        <strain evidence="9 10">AAU 773</strain>
    </source>
</reference>
<evidence type="ECO:0000256" key="2">
    <source>
        <dbReference type="ARBA" id="ARBA00008764"/>
    </source>
</evidence>
<dbReference type="InterPro" id="IPR018114">
    <property type="entry name" value="TRYPSIN_HIS"/>
</dbReference>
<organism evidence="9 10">
    <name type="scientific">Apiospora arundinis</name>
    <dbReference type="NCBI Taxonomy" id="335852"/>
    <lineage>
        <taxon>Eukaryota</taxon>
        <taxon>Fungi</taxon>
        <taxon>Dikarya</taxon>
        <taxon>Ascomycota</taxon>
        <taxon>Pezizomycotina</taxon>
        <taxon>Sordariomycetes</taxon>
        <taxon>Xylariomycetidae</taxon>
        <taxon>Amphisphaeriales</taxon>
        <taxon>Apiosporaceae</taxon>
        <taxon>Apiospora</taxon>
    </lineage>
</organism>
<evidence type="ECO:0000256" key="1">
    <source>
        <dbReference type="ARBA" id="ARBA00007664"/>
    </source>
</evidence>
<feature type="compositionally biased region" description="Polar residues" evidence="8">
    <location>
        <begin position="403"/>
        <end position="426"/>
    </location>
</feature>
<dbReference type="PANTHER" id="PTHR15462:SF8">
    <property type="entry name" value="SERINE PROTEASE"/>
    <property type="match status" value="1"/>
</dbReference>
<keyword evidence="3 7" id="KW-0645">Protease</keyword>
<dbReference type="PANTHER" id="PTHR15462">
    <property type="entry name" value="SERINE PROTEASE"/>
    <property type="match status" value="1"/>
</dbReference>
<evidence type="ECO:0000256" key="3">
    <source>
        <dbReference type="ARBA" id="ARBA00022670"/>
    </source>
</evidence>
<evidence type="ECO:0000256" key="5">
    <source>
        <dbReference type="ARBA" id="ARBA00022801"/>
    </source>
</evidence>
<dbReference type="InterPro" id="IPR050966">
    <property type="entry name" value="Glutamyl_endopeptidase"/>
</dbReference>
<dbReference type="PROSITE" id="PS00134">
    <property type="entry name" value="TRYPSIN_HIS"/>
    <property type="match status" value="1"/>
</dbReference>
<dbReference type="InterPro" id="IPR009003">
    <property type="entry name" value="Peptidase_S1_PA"/>
</dbReference>
<keyword evidence="5 7" id="KW-0378">Hydrolase</keyword>
<keyword evidence="10" id="KW-1185">Reference proteome</keyword>
<dbReference type="InterPro" id="IPR008256">
    <property type="entry name" value="Peptidase_S1B"/>
</dbReference>
<comment type="caution">
    <text evidence="9">The sequence shown here is derived from an EMBL/GenBank/DDBJ whole genome shotgun (WGS) entry which is preliminary data.</text>
</comment>
<dbReference type="Proteomes" id="UP001390339">
    <property type="component" value="Unassembled WGS sequence"/>
</dbReference>
<feature type="region of interest" description="Disordered" evidence="8">
    <location>
        <begin position="326"/>
        <end position="442"/>
    </location>
</feature>
<dbReference type="InterPro" id="IPR043504">
    <property type="entry name" value="Peptidase_S1_PA_chymotrypsin"/>
</dbReference>
<feature type="region of interest" description="Disordered" evidence="8">
    <location>
        <begin position="599"/>
        <end position="630"/>
    </location>
</feature>
<evidence type="ECO:0000313" key="9">
    <source>
        <dbReference type="EMBL" id="KAK8879794.1"/>
    </source>
</evidence>
<dbReference type="PRINTS" id="PR00839">
    <property type="entry name" value="V8PROTEASE"/>
</dbReference>
<comment type="similarity">
    <text evidence="2 7">Belongs to the peptidase S1B family.</text>
</comment>
<dbReference type="EMBL" id="JAPCWZ010000001">
    <property type="protein sequence ID" value="KAK8879794.1"/>
    <property type="molecule type" value="Genomic_DNA"/>
</dbReference>
<keyword evidence="4" id="KW-0732">Signal</keyword>
<sequence>MPVDTGSMMESVTEGVGLVGLRNTATKNKLTDTIIPLWELQSTADTIPAAESFRFVNPGAESVIGDDDRVKVSPEHFAPGGKYRSIVKLFLRYEGQPASAKWPIATGWLIRPDLLVTAGHCAFDWGHNLGRLVQVKCYIGYNGHESIHDARAHVQFRSGKRVATTLEWMTAKNNRNFDVSFIQVDRPFDGITPYQFADTPLSGTTSIGVVGYPGDLKDEKTKEVGAHMYEMFQSNTWNLAESQWRMMEYQIDTYGGNSGSPVIRESDNVSIGVHVYGGNPNSASVIGMYGNPFLDYVAAFDMHAHKVGLPGSTSTPGVQYITVPTSKTPDAVKGPVDLTKSSYGVFNPQQGFTREARSSTSPGPAPQHPSENGGFQYSHGAHGQRTDHSGSHHHDHSPRHARQQSSVAWQSRHGNGSATNGYNMSGSKIERPKGGRGSLPPSAMDEEGFFDFLKKGIKVGGPILNNVLGTALPIALGPLGGPISSLASIAISAAGKLAESGGTESGGFMGPAPVPQGIAERAIMAEAAFQAMMKMDHQTLAEEGFFGDMWNIAKKMAPVVKQVAPKVLQVVGQPALQIALQSLGNVQKSGAEGLTFDAPRGRQQLQRRRASPTHHRQQQQHHYGRNIPNSGPEAFLTRFEAAASAGEEGFFDDIFRVAKKAVSVAGPVLSTVAKHGLPLLQGMLTEADFGDEQPHDMSSAVANMEGLQERAILAEAALQAAMNAPQHVLEEEGFFSFMADAVRTIAPIVAKAAPVVIKAVGPVVNGLLSGPRAESGFVNGGSHHYQHAGGKGGLRPLVLHGNGNGHGGNGGRDAWKQLQDHHAAGRQGEEGFFDDLIEGVGEGLDLVGNALRNL</sequence>